<gene>
    <name evidence="1" type="ORF">GlitD10_2184</name>
</gene>
<dbReference type="PANTHER" id="PTHR35765">
    <property type="entry name" value="OS05G0569200 PROTEIN"/>
    <property type="match status" value="1"/>
</dbReference>
<dbReference type="AlphaFoldDB" id="A0A1J0AF06"/>
<organism evidence="1 2">
    <name type="scientific">Gloeomargarita lithophora Alchichica-D10</name>
    <dbReference type="NCBI Taxonomy" id="1188229"/>
    <lineage>
        <taxon>Bacteria</taxon>
        <taxon>Bacillati</taxon>
        <taxon>Cyanobacteriota</taxon>
        <taxon>Cyanophyceae</taxon>
        <taxon>Gloeomargaritales</taxon>
        <taxon>Gloeomargaritaceae</taxon>
        <taxon>Gloeomargarita</taxon>
    </lineage>
</organism>
<accession>A0A1J0AF06</accession>
<dbReference type="PANTHER" id="PTHR35765:SF2">
    <property type="entry name" value="OS05G0569200 PROTEIN"/>
    <property type="match status" value="1"/>
</dbReference>
<dbReference type="OrthoDB" id="487334at2"/>
<reference evidence="1 2" key="1">
    <citation type="submission" date="2016-10" db="EMBL/GenBank/DDBJ databases">
        <title>Description of Gloeomargarita lithophora gen. nov., sp. nov., a thylakoid-bearing basal-branching cyanobacterium with intracellular carbonates, and proposal for Gloeomargaritales ord. nov.</title>
        <authorList>
            <person name="Moreira D."/>
            <person name="Tavera R."/>
            <person name="Benzerara K."/>
            <person name="Skouri-Panet F."/>
            <person name="Couradeau E."/>
            <person name="Gerard E."/>
            <person name="Loussert C."/>
            <person name="Novelo E."/>
            <person name="Zivanovic Y."/>
            <person name="Lopez-Garcia P."/>
        </authorList>
    </citation>
    <scope>NUCLEOTIDE SEQUENCE [LARGE SCALE GENOMIC DNA]</scope>
    <source>
        <strain evidence="1 2">D10</strain>
    </source>
</reference>
<dbReference type="EMBL" id="CP017675">
    <property type="protein sequence ID" value="APB34513.1"/>
    <property type="molecule type" value="Genomic_DNA"/>
</dbReference>
<protein>
    <recommendedName>
        <fullName evidence="3">DUF3143 domain-containing protein</fullName>
    </recommendedName>
</protein>
<dbReference type="STRING" id="1188229.GlitD10_2184"/>
<sequence>MSRWPSPDTPFYNHSLATIEDWLQTLGAQRDEQELHCWSLQRGAWQAELSLEIEELQVRYLGVAAGRDVVRNLKYALSRQEMETAILGGP</sequence>
<evidence type="ECO:0000313" key="1">
    <source>
        <dbReference type="EMBL" id="APB34513.1"/>
    </source>
</evidence>
<dbReference type="Proteomes" id="UP000180235">
    <property type="component" value="Chromosome"/>
</dbReference>
<name>A0A1J0AF06_9CYAN</name>
<dbReference type="Pfam" id="PF11341">
    <property type="entry name" value="DUF3143"/>
    <property type="match status" value="1"/>
</dbReference>
<dbReference type="RefSeq" id="WP_071454940.1">
    <property type="nucleotide sequence ID" value="NZ_CP017675.1"/>
</dbReference>
<keyword evidence="2" id="KW-1185">Reference proteome</keyword>
<dbReference type="InterPro" id="IPR021489">
    <property type="entry name" value="DUF3143"/>
</dbReference>
<evidence type="ECO:0000313" key="2">
    <source>
        <dbReference type="Proteomes" id="UP000180235"/>
    </source>
</evidence>
<dbReference type="KEGG" id="glt:GlitD10_2184"/>
<proteinExistence type="predicted"/>
<evidence type="ECO:0008006" key="3">
    <source>
        <dbReference type="Google" id="ProtNLM"/>
    </source>
</evidence>